<dbReference type="InterPro" id="IPR011701">
    <property type="entry name" value="MFS"/>
</dbReference>
<reference evidence="12" key="1">
    <citation type="journal article" date="2022" name="Int. J. Syst. Evol. Microbiol.">
        <title>Anaeromyxobacter oryzae sp. nov., Anaeromyxobacter diazotrophicus sp. nov. and Anaeromyxobacter paludicola sp. nov., isolated from paddy soils.</title>
        <authorList>
            <person name="Itoh H."/>
            <person name="Xu Z."/>
            <person name="Mise K."/>
            <person name="Masuda Y."/>
            <person name="Ushijima N."/>
            <person name="Hayakawa C."/>
            <person name="Shiratori Y."/>
            <person name="Senoo K."/>
        </authorList>
    </citation>
    <scope>NUCLEOTIDE SEQUENCE [LARGE SCALE GENOMIC DNA]</scope>
    <source>
        <strain evidence="12">Red232</strain>
    </source>
</reference>
<dbReference type="PANTHER" id="PTHR43271:SF1">
    <property type="entry name" value="INNER MEMBRANE TRANSPORT PROTEIN YNFM"/>
    <property type="match status" value="1"/>
</dbReference>
<organism evidence="11 12">
    <name type="scientific">Anaeromyxobacter oryzae</name>
    <dbReference type="NCBI Taxonomy" id="2918170"/>
    <lineage>
        <taxon>Bacteria</taxon>
        <taxon>Pseudomonadati</taxon>
        <taxon>Myxococcota</taxon>
        <taxon>Myxococcia</taxon>
        <taxon>Myxococcales</taxon>
        <taxon>Cystobacterineae</taxon>
        <taxon>Anaeromyxobacteraceae</taxon>
        <taxon>Anaeromyxobacter</taxon>
    </lineage>
</organism>
<dbReference type="InterPro" id="IPR020846">
    <property type="entry name" value="MFS_dom"/>
</dbReference>
<evidence type="ECO:0000256" key="6">
    <source>
        <dbReference type="ARBA" id="ARBA00022989"/>
    </source>
</evidence>
<dbReference type="EMBL" id="AP025591">
    <property type="protein sequence ID" value="BDG03994.1"/>
    <property type="molecule type" value="Genomic_DNA"/>
</dbReference>
<evidence type="ECO:0000256" key="1">
    <source>
        <dbReference type="ARBA" id="ARBA00004651"/>
    </source>
</evidence>
<proteinExistence type="inferred from homology"/>
<feature type="transmembrane region" description="Helical" evidence="9">
    <location>
        <begin position="193"/>
        <end position="219"/>
    </location>
</feature>
<feature type="transmembrane region" description="Helical" evidence="9">
    <location>
        <begin position="240"/>
        <end position="263"/>
    </location>
</feature>
<feature type="domain" description="Major facilitator superfamily (MFS) profile" evidence="10">
    <location>
        <begin position="39"/>
        <end position="416"/>
    </location>
</feature>
<evidence type="ECO:0000256" key="4">
    <source>
        <dbReference type="ARBA" id="ARBA00022475"/>
    </source>
</evidence>
<feature type="transmembrane region" description="Helical" evidence="9">
    <location>
        <begin position="163"/>
        <end position="181"/>
    </location>
</feature>
<feature type="region of interest" description="Disordered" evidence="8">
    <location>
        <begin position="1"/>
        <end position="28"/>
    </location>
</feature>
<evidence type="ECO:0000256" key="2">
    <source>
        <dbReference type="ARBA" id="ARBA00008335"/>
    </source>
</evidence>
<keyword evidence="3" id="KW-0813">Transport</keyword>
<dbReference type="PROSITE" id="PS50850">
    <property type="entry name" value="MFS"/>
    <property type="match status" value="1"/>
</dbReference>
<feature type="transmembrane region" description="Helical" evidence="9">
    <location>
        <begin position="306"/>
        <end position="323"/>
    </location>
</feature>
<dbReference type="CDD" id="cd17324">
    <property type="entry name" value="MFS_NepI_like"/>
    <property type="match status" value="1"/>
</dbReference>
<feature type="compositionally biased region" description="Basic and acidic residues" evidence="8">
    <location>
        <begin position="1"/>
        <end position="12"/>
    </location>
</feature>
<comment type="subcellular location">
    <subcellularLocation>
        <location evidence="1">Cell membrane</location>
        <topology evidence="1">Multi-pass membrane protein</topology>
    </subcellularLocation>
</comment>
<feature type="transmembrane region" description="Helical" evidence="9">
    <location>
        <begin position="275"/>
        <end position="294"/>
    </location>
</feature>
<dbReference type="Pfam" id="PF07690">
    <property type="entry name" value="MFS_1"/>
    <property type="match status" value="1"/>
</dbReference>
<feature type="transmembrane region" description="Helical" evidence="9">
    <location>
        <begin position="392"/>
        <end position="413"/>
    </location>
</feature>
<keyword evidence="12" id="KW-1185">Reference proteome</keyword>
<dbReference type="PANTHER" id="PTHR43271">
    <property type="entry name" value="BLL2771 PROTEIN"/>
    <property type="match status" value="1"/>
</dbReference>
<evidence type="ECO:0000256" key="7">
    <source>
        <dbReference type="ARBA" id="ARBA00023136"/>
    </source>
</evidence>
<dbReference type="InterPro" id="IPR036259">
    <property type="entry name" value="MFS_trans_sf"/>
</dbReference>
<gene>
    <name evidence="11" type="ORF">AMOR_29900</name>
</gene>
<name>A0ABM7WWW1_9BACT</name>
<dbReference type="Gene3D" id="1.20.1250.20">
    <property type="entry name" value="MFS general substrate transporter like domains"/>
    <property type="match status" value="1"/>
</dbReference>
<feature type="transmembrane region" description="Helical" evidence="9">
    <location>
        <begin position="363"/>
        <end position="380"/>
    </location>
</feature>
<evidence type="ECO:0000256" key="9">
    <source>
        <dbReference type="SAM" id="Phobius"/>
    </source>
</evidence>
<protein>
    <submittedName>
        <fullName evidence="11">MFS transporter</fullName>
    </submittedName>
</protein>
<comment type="similarity">
    <text evidence="2">Belongs to the major facilitator superfamily.</text>
</comment>
<feature type="transmembrane region" description="Helical" evidence="9">
    <location>
        <begin position="130"/>
        <end position="151"/>
    </location>
</feature>
<keyword evidence="4" id="KW-1003">Cell membrane</keyword>
<dbReference type="Proteomes" id="UP001162891">
    <property type="component" value="Chromosome"/>
</dbReference>
<keyword evidence="6 9" id="KW-1133">Transmembrane helix</keyword>
<dbReference type="SUPFAM" id="SSF103473">
    <property type="entry name" value="MFS general substrate transporter"/>
    <property type="match status" value="1"/>
</dbReference>
<evidence type="ECO:0000313" key="11">
    <source>
        <dbReference type="EMBL" id="BDG03994.1"/>
    </source>
</evidence>
<sequence length="418" mass="42537">MRDGEAVHHPDPGTRVPSPTPRPFPPAGASSIIAGMRRETVALYAGTIAAYSDMYLTQPVLPVISREFGVGPARAGLTVSFVVLGIAAASTFYGPLSDALGRRRVMAGATGLLSLATLACAFAPSFPALLGLRALQGVLVPGMTAVSVAYAGDRFRAADLPRVVAGIIAASVVGGLVGRTVSGAITAHRGWRASFVAFAVLTALAAVTLARGLSAAAAPERGGWIAAYRGMLRHLRAPRLVGAYLVGCCLFFGWIGIFTYLPYHLSGPPWHLGTGAVSAVYLVYAAGVLASPIAGRLAGRIPPPTLIAAGLVVEALGMAATLVPGLPFVVTGLVVLVLGTFTAQAIAPAFVNMTAREAKGGASALYLTFYYVGGTLGAWLPGHAWRAAGWKGVVAVCGGAVLLALAADLGLCARGEGS</sequence>
<feature type="transmembrane region" description="Helical" evidence="9">
    <location>
        <begin position="329"/>
        <end position="351"/>
    </location>
</feature>
<feature type="transmembrane region" description="Helical" evidence="9">
    <location>
        <begin position="105"/>
        <end position="124"/>
    </location>
</feature>
<keyword evidence="7 9" id="KW-0472">Membrane</keyword>
<evidence type="ECO:0000256" key="5">
    <source>
        <dbReference type="ARBA" id="ARBA00022692"/>
    </source>
</evidence>
<feature type="transmembrane region" description="Helical" evidence="9">
    <location>
        <begin position="73"/>
        <end position="93"/>
    </location>
</feature>
<accession>A0ABM7WWW1</accession>
<evidence type="ECO:0000313" key="12">
    <source>
        <dbReference type="Proteomes" id="UP001162891"/>
    </source>
</evidence>
<evidence type="ECO:0000256" key="8">
    <source>
        <dbReference type="SAM" id="MobiDB-lite"/>
    </source>
</evidence>
<feature type="transmembrane region" description="Helical" evidence="9">
    <location>
        <begin position="41"/>
        <end position="61"/>
    </location>
</feature>
<keyword evidence="5 9" id="KW-0812">Transmembrane</keyword>
<evidence type="ECO:0000256" key="3">
    <source>
        <dbReference type="ARBA" id="ARBA00022448"/>
    </source>
</evidence>
<evidence type="ECO:0000259" key="10">
    <source>
        <dbReference type="PROSITE" id="PS50850"/>
    </source>
</evidence>